<comment type="caution">
    <text evidence="2">The sequence shown here is derived from an EMBL/GenBank/DDBJ whole genome shotgun (WGS) entry which is preliminary data.</text>
</comment>
<dbReference type="RefSeq" id="WP_295689446.1">
    <property type="nucleotide sequence ID" value="NZ_BAABGL010000002.1"/>
</dbReference>
<evidence type="ECO:0000313" key="2">
    <source>
        <dbReference type="EMBL" id="GAA4384331.1"/>
    </source>
</evidence>
<reference evidence="3" key="1">
    <citation type="journal article" date="2019" name="Int. J. Syst. Evol. Microbiol.">
        <title>The Global Catalogue of Microorganisms (GCM) 10K type strain sequencing project: providing services to taxonomists for standard genome sequencing and annotation.</title>
        <authorList>
            <consortium name="The Broad Institute Genomics Platform"/>
            <consortium name="The Broad Institute Genome Sequencing Center for Infectious Disease"/>
            <person name="Wu L."/>
            <person name="Ma J."/>
        </authorList>
    </citation>
    <scope>NUCLEOTIDE SEQUENCE [LARGE SCALE GENOMIC DNA]</scope>
    <source>
        <strain evidence="3">JCM 17808</strain>
    </source>
</reference>
<organism evidence="2 3">
    <name type="scientific">Brevibacterium pityocampae</name>
    <dbReference type="NCBI Taxonomy" id="506594"/>
    <lineage>
        <taxon>Bacteria</taxon>
        <taxon>Bacillati</taxon>
        <taxon>Actinomycetota</taxon>
        <taxon>Actinomycetes</taxon>
        <taxon>Micrococcales</taxon>
        <taxon>Brevibacteriaceae</taxon>
        <taxon>Brevibacterium</taxon>
    </lineage>
</organism>
<keyword evidence="1" id="KW-0812">Transmembrane</keyword>
<dbReference type="Proteomes" id="UP001500642">
    <property type="component" value="Unassembled WGS sequence"/>
</dbReference>
<sequence length="166" mass="19176">MTSTAGGFGVFIPVIIVIMLIVVGFGFFTVMRRRSVPMSRVQQTTPGVIESALILHNWKRYAHTWNDEDPRGIHLTLRFTEDGQTVRRTMDWKSPPVLPKRVRDRIVRRLPMDRSTGVQLPDRDARRAADQQARAGGYRLVLDPEIPVLVHRLDDGSYRWSEDRQR</sequence>
<keyword evidence="1" id="KW-1133">Transmembrane helix</keyword>
<feature type="transmembrane region" description="Helical" evidence="1">
    <location>
        <begin position="6"/>
        <end position="30"/>
    </location>
</feature>
<protein>
    <submittedName>
        <fullName evidence="2">Uncharacterized protein</fullName>
    </submittedName>
</protein>
<keyword evidence="3" id="KW-1185">Reference proteome</keyword>
<dbReference type="EMBL" id="BAABGL010000002">
    <property type="protein sequence ID" value="GAA4384331.1"/>
    <property type="molecule type" value="Genomic_DNA"/>
</dbReference>
<evidence type="ECO:0000256" key="1">
    <source>
        <dbReference type="SAM" id="Phobius"/>
    </source>
</evidence>
<name>A0ABP8J3F6_9MICO</name>
<gene>
    <name evidence="2" type="ORF">GCM10023167_04860</name>
</gene>
<proteinExistence type="predicted"/>
<accession>A0ABP8J3F6</accession>
<evidence type="ECO:0000313" key="3">
    <source>
        <dbReference type="Proteomes" id="UP001500642"/>
    </source>
</evidence>
<keyword evidence="1" id="KW-0472">Membrane</keyword>